<reference evidence="1 2" key="1">
    <citation type="submission" date="2020-01" db="EMBL/GenBank/DDBJ databases">
        <title>Genomes of bacteria type strains.</title>
        <authorList>
            <person name="Chen J."/>
            <person name="Zhu S."/>
            <person name="Chen J."/>
        </authorList>
    </citation>
    <scope>NUCLEOTIDE SEQUENCE [LARGE SCALE GENOMIC DNA]</scope>
    <source>
        <strain evidence="1 2">KCTC 52919</strain>
    </source>
</reference>
<accession>A0A6L9MKV8</accession>
<name>A0A6L9MKV8_9HYPH</name>
<comment type="caution">
    <text evidence="1">The sequence shown here is derived from an EMBL/GenBank/DDBJ whole genome shotgun (WGS) entry which is preliminary data.</text>
</comment>
<dbReference type="RefSeq" id="WP_163044944.1">
    <property type="nucleotide sequence ID" value="NZ_JAAAMJ010000013.1"/>
</dbReference>
<keyword evidence="2" id="KW-1185">Reference proteome</keyword>
<dbReference type="Proteomes" id="UP000476332">
    <property type="component" value="Unassembled WGS sequence"/>
</dbReference>
<organism evidence="1 2">
    <name type="scientific">Aurantimonas aggregata</name>
    <dbReference type="NCBI Taxonomy" id="2047720"/>
    <lineage>
        <taxon>Bacteria</taxon>
        <taxon>Pseudomonadati</taxon>
        <taxon>Pseudomonadota</taxon>
        <taxon>Alphaproteobacteria</taxon>
        <taxon>Hyphomicrobiales</taxon>
        <taxon>Aurantimonadaceae</taxon>
        <taxon>Aurantimonas</taxon>
    </lineage>
</organism>
<dbReference type="InterPro" id="IPR008320">
    <property type="entry name" value="UCP032025"/>
</dbReference>
<dbReference type="PIRSF" id="PIRSF032025">
    <property type="entry name" value="UCP032025"/>
    <property type="match status" value="1"/>
</dbReference>
<dbReference type="EMBL" id="JAAAMJ010000013">
    <property type="protein sequence ID" value="NDV88110.1"/>
    <property type="molecule type" value="Genomic_DNA"/>
</dbReference>
<sequence length="145" mass="16274">MPLHLIKLCVGVETIEELETHVAGRLAHARTMGTAVEQIHTTRMVPKRATELVEGGSLYWVIKGHTQVRQRLLAVRPFVDEAGIGRCRLVLEPVFTRTAWQPRRAFQGWRYLKPEDAPMDLGGGETPDEALPPALSRELFELGLL</sequence>
<proteinExistence type="predicted"/>
<gene>
    <name evidence="1" type="ORF">GTW51_15520</name>
</gene>
<evidence type="ECO:0000313" key="1">
    <source>
        <dbReference type="EMBL" id="NDV88110.1"/>
    </source>
</evidence>
<evidence type="ECO:0000313" key="2">
    <source>
        <dbReference type="Proteomes" id="UP000476332"/>
    </source>
</evidence>
<dbReference type="Pfam" id="PF07370">
    <property type="entry name" value="DUF1489"/>
    <property type="match status" value="1"/>
</dbReference>
<protein>
    <submittedName>
        <fullName evidence="1">DUF1489 family protein</fullName>
    </submittedName>
</protein>
<dbReference type="AlphaFoldDB" id="A0A6L9MKV8"/>